<feature type="region of interest" description="Disordered" evidence="3">
    <location>
        <begin position="149"/>
        <end position="215"/>
    </location>
</feature>
<evidence type="ECO:0000259" key="4">
    <source>
        <dbReference type="Pfam" id="PF24981"/>
    </source>
</evidence>
<dbReference type="Pfam" id="PF24981">
    <property type="entry name" value="Beta-prop_ATRN-LZTR1"/>
    <property type="match status" value="1"/>
</dbReference>
<feature type="domain" description="Attractin/MKLN-like beta-propeller" evidence="4">
    <location>
        <begin position="835"/>
        <end position="1065"/>
    </location>
</feature>
<keyword evidence="1" id="KW-0880">Kelch repeat</keyword>
<feature type="region of interest" description="Disordered" evidence="3">
    <location>
        <begin position="419"/>
        <end position="444"/>
    </location>
</feature>
<feature type="compositionally biased region" description="Polar residues" evidence="3">
    <location>
        <begin position="50"/>
        <end position="75"/>
    </location>
</feature>
<feature type="compositionally biased region" description="Low complexity" evidence="3">
    <location>
        <begin position="149"/>
        <end position="160"/>
    </location>
</feature>
<protein>
    <submittedName>
        <fullName evidence="5">Kelch motif family protein</fullName>
    </submittedName>
</protein>
<feature type="region of interest" description="Disordered" evidence="3">
    <location>
        <begin position="306"/>
        <end position="386"/>
    </location>
</feature>
<feature type="compositionally biased region" description="Polar residues" evidence="3">
    <location>
        <begin position="168"/>
        <end position="190"/>
    </location>
</feature>
<dbReference type="Gene3D" id="2.120.10.80">
    <property type="entry name" value="Kelch-type beta propeller"/>
    <property type="match status" value="1"/>
</dbReference>
<dbReference type="EMBL" id="CCKQ01003205">
    <property type="protein sequence ID" value="CDW74309.1"/>
    <property type="molecule type" value="Genomic_DNA"/>
</dbReference>
<sequence length="1114" mass="127484">MHQPAQIMTNSNSNSMMQICKTCLEKTQNGDTYGMGLVETNTLKRQTFTHSQSVGKLHQTNKAQTTRSKNNTLSNSKKRLRNTATGDIHRSMVYHSNNKSQSFNKDITDMNDEEVNAVVQKNMRDYQRKGLLDIVDRDNHYQGCGTCIQQRQKQGGSSSKTRYCPHMNQRTTVTTPQQQIRGNKSSSMFRQHQGRPRSAFKNSEGKNIQTQRPQTQLSLNQDSLNSSTLKRQLQGNASPQIDIDLNLYSSQQHKLAQGSGKEALKSIVEIRKSLANPQLLSYKISSEQGNVWRNAYYLSTSIEESNVRRSVNSMQNTNRSPGQDLPVNRDYQQQQTIPSPRSTQFQQQQTRNDLQMHGSFLERQSNGGSLSQRPASGMSRGGGIANTLSDQKIFNNHTPTQSLPQQNVQAYLDFNTMSTKKQNQTPNYGSLNGGGPHPERQYSQKSLNQQNTGLVVNPCPMHIMNEIAFLDKTTKRGACSECIPELTKQNHELMPINATIFEIRDVMMNLECQMLELLRQRTALLNDNRNKMSIIDADQSQFVQEQQNKINQLHNYLEDRLRTAINDYQKAIEPDTFKVKSNINRLEDQISINKQFISEVQALKREFDNNTRIQNIVDKVSVAGNLLNQYNSLRSKQNDDQFETVYPNHLRDFLPVFQINTDQELEIMANKFRVLTHHMSQQQQMNLQFDATMRSPTKQNILGAAPSSGFFNQAPFKQTNSLINSQGLQTPNQMKSHAESLYDPKLANQIQKDESFEEVNLETREDMLLSNQKEGNMGKSNQKNTANFNYQQQQQQQNGQTNNMLRSSTNKQMNLFDTPQVMRRKIKILRWLSKKIGEYDIDNDFWRANDAQVDRPFLAFSRTIYLPNQDMIVIGGLDDFIPNKPTFSAQCILISEVPLNSYDNLYVQNPLKSMISKRGCFAAIFHEGFIFVMGGLNYTEKILKKCERYSIADDRWDHIADMQEPRKNASACALTTDTIYVFGGSSQSQSSDTIEQYSIATNTWNLLKIKLPSPISFVTSFKMSQTQIILLGGSVKEHSRRAQTYKTNQVLVFDVIQPKFTRVKNLERDLISLYPAFFDSGTLFLIDEDGDSENPPIIRYDMTYLLQQQQYNLE</sequence>
<dbReference type="InterPro" id="IPR006652">
    <property type="entry name" value="Kelch_1"/>
</dbReference>
<name>A0A077ZWV3_STYLE</name>
<evidence type="ECO:0000313" key="6">
    <source>
        <dbReference type="Proteomes" id="UP000039865"/>
    </source>
</evidence>
<evidence type="ECO:0000256" key="2">
    <source>
        <dbReference type="ARBA" id="ARBA00022737"/>
    </source>
</evidence>
<dbReference type="PANTHER" id="PTHR45632">
    <property type="entry name" value="LD33804P"/>
    <property type="match status" value="1"/>
</dbReference>
<dbReference type="PANTHER" id="PTHR45632:SF17">
    <property type="entry name" value="KELCH-LIKE PROTEIN 31"/>
    <property type="match status" value="1"/>
</dbReference>
<dbReference type="InParanoid" id="A0A077ZWV3"/>
<proteinExistence type="predicted"/>
<evidence type="ECO:0000256" key="1">
    <source>
        <dbReference type="ARBA" id="ARBA00022441"/>
    </source>
</evidence>
<feature type="compositionally biased region" description="Polar residues" evidence="3">
    <location>
        <begin position="330"/>
        <end position="353"/>
    </location>
</feature>
<accession>A0A077ZWV3</accession>
<feature type="region of interest" description="Disordered" evidence="3">
    <location>
        <begin position="50"/>
        <end position="76"/>
    </location>
</feature>
<evidence type="ECO:0000256" key="3">
    <source>
        <dbReference type="SAM" id="MobiDB-lite"/>
    </source>
</evidence>
<dbReference type="OrthoDB" id="290664at2759"/>
<dbReference type="InterPro" id="IPR015915">
    <property type="entry name" value="Kelch-typ_b-propeller"/>
</dbReference>
<dbReference type="InterPro" id="IPR056737">
    <property type="entry name" value="Beta-prop_ATRN-MKLN-like"/>
</dbReference>
<feature type="compositionally biased region" description="Polar residues" evidence="3">
    <location>
        <begin position="419"/>
        <end position="430"/>
    </location>
</feature>
<dbReference type="SMART" id="SM00612">
    <property type="entry name" value="Kelch"/>
    <property type="match status" value="2"/>
</dbReference>
<dbReference type="SUPFAM" id="SSF117281">
    <property type="entry name" value="Kelch motif"/>
    <property type="match status" value="1"/>
</dbReference>
<feature type="compositionally biased region" description="Polar residues" evidence="3">
    <location>
        <begin position="362"/>
        <end position="374"/>
    </location>
</feature>
<keyword evidence="6" id="KW-1185">Reference proteome</keyword>
<gene>
    <name evidence="5" type="primary">Contig3968.g4252</name>
    <name evidence="5" type="ORF">STYLEM_3303</name>
</gene>
<reference evidence="5 6" key="1">
    <citation type="submission" date="2014-06" db="EMBL/GenBank/DDBJ databases">
        <authorList>
            <person name="Swart Estienne"/>
        </authorList>
    </citation>
    <scope>NUCLEOTIDE SEQUENCE [LARGE SCALE GENOMIC DNA]</scope>
    <source>
        <strain evidence="5 6">130c</strain>
    </source>
</reference>
<organism evidence="5 6">
    <name type="scientific">Stylonychia lemnae</name>
    <name type="common">Ciliate</name>
    <dbReference type="NCBI Taxonomy" id="5949"/>
    <lineage>
        <taxon>Eukaryota</taxon>
        <taxon>Sar</taxon>
        <taxon>Alveolata</taxon>
        <taxon>Ciliophora</taxon>
        <taxon>Intramacronucleata</taxon>
        <taxon>Spirotrichea</taxon>
        <taxon>Stichotrichia</taxon>
        <taxon>Sporadotrichida</taxon>
        <taxon>Oxytrichidae</taxon>
        <taxon>Stylonychinae</taxon>
        <taxon>Stylonychia</taxon>
    </lineage>
</organism>
<evidence type="ECO:0000313" key="5">
    <source>
        <dbReference type="EMBL" id="CDW74309.1"/>
    </source>
</evidence>
<dbReference type="AlphaFoldDB" id="A0A077ZWV3"/>
<keyword evidence="2" id="KW-0677">Repeat</keyword>
<feature type="compositionally biased region" description="Polar residues" evidence="3">
    <location>
        <begin position="306"/>
        <end position="321"/>
    </location>
</feature>
<dbReference type="Proteomes" id="UP000039865">
    <property type="component" value="Unassembled WGS sequence"/>
</dbReference>